<evidence type="ECO:0000313" key="1">
    <source>
        <dbReference type="EMBL" id="GID16314.1"/>
    </source>
</evidence>
<proteinExistence type="predicted"/>
<dbReference type="AlphaFoldDB" id="A0A8J3JGJ4"/>
<comment type="caution">
    <text evidence="1">The sequence shown here is derived from an EMBL/GenBank/DDBJ whole genome shotgun (WGS) entry which is preliminary data.</text>
</comment>
<dbReference type="EMBL" id="BOMB01000056">
    <property type="protein sequence ID" value="GID16314.1"/>
    <property type="molecule type" value="Genomic_DNA"/>
</dbReference>
<organism evidence="1 2">
    <name type="scientific">Actinocatenispora rupis</name>
    <dbReference type="NCBI Taxonomy" id="519421"/>
    <lineage>
        <taxon>Bacteria</taxon>
        <taxon>Bacillati</taxon>
        <taxon>Actinomycetota</taxon>
        <taxon>Actinomycetes</taxon>
        <taxon>Micromonosporales</taxon>
        <taxon>Micromonosporaceae</taxon>
        <taxon>Actinocatenispora</taxon>
    </lineage>
</organism>
<gene>
    <name evidence="1" type="ORF">Aru02nite_72030</name>
</gene>
<evidence type="ECO:0000313" key="2">
    <source>
        <dbReference type="Proteomes" id="UP000612808"/>
    </source>
</evidence>
<reference evidence="1" key="1">
    <citation type="submission" date="2021-01" db="EMBL/GenBank/DDBJ databases">
        <title>Whole genome shotgun sequence of Actinocatenispora rupis NBRC 107355.</title>
        <authorList>
            <person name="Komaki H."/>
            <person name="Tamura T."/>
        </authorList>
    </citation>
    <scope>NUCLEOTIDE SEQUENCE</scope>
    <source>
        <strain evidence="1">NBRC 107355</strain>
    </source>
</reference>
<dbReference type="Gene3D" id="3.40.50.300">
    <property type="entry name" value="P-loop containing nucleotide triphosphate hydrolases"/>
    <property type="match status" value="1"/>
</dbReference>
<dbReference type="RefSeq" id="WP_203664987.1">
    <property type="nucleotide sequence ID" value="NZ_BAAAZM010000036.1"/>
</dbReference>
<accession>A0A8J3JGJ4</accession>
<dbReference type="InterPro" id="IPR027417">
    <property type="entry name" value="P-loop_NTPase"/>
</dbReference>
<keyword evidence="2" id="KW-1185">Reference proteome</keyword>
<name>A0A8J3JGJ4_9ACTN</name>
<protein>
    <submittedName>
        <fullName evidence="1">Sulfotransferase family protein</fullName>
    </submittedName>
</protein>
<dbReference type="Proteomes" id="UP000612808">
    <property type="component" value="Unassembled WGS sequence"/>
</dbReference>
<dbReference type="Pfam" id="PF13469">
    <property type="entry name" value="Sulfotransfer_3"/>
    <property type="match status" value="1"/>
</dbReference>
<sequence>MSDRPVVVYLTGWCRSGTTLIGNLIGELPGAVHVGELRYLWRHGVLGDGTNDTCGCGTRVADCPLWSAVLRRLGAPDGVPDLLARQERLLRTRHVGARLAAGPDTTAARADLERLYDAIAAESGARIIVDSGKYPAEAAALCGSDRVTPYVLHVLRDPRAIAESWRRPKSYIPAMPAWRSTAYWVAFQQASARVGRAYPDRYRRLRYEDFAAAPADTLGAVLADWGLAAAAPVTADGTAVLSPNHTVTGNPDRLRTGPVVIRPDERWRTTAPRATRYVAGLIAAPWLHRYGYRLTGGGPTARRDTDAPVPR</sequence>
<dbReference type="SUPFAM" id="SSF52540">
    <property type="entry name" value="P-loop containing nucleoside triphosphate hydrolases"/>
    <property type="match status" value="1"/>
</dbReference>